<evidence type="ECO:0000313" key="3">
    <source>
        <dbReference type="Proteomes" id="UP000006813"/>
    </source>
</evidence>
<evidence type="ECO:0000313" key="2">
    <source>
        <dbReference type="EMBL" id="EHB15591.1"/>
    </source>
</evidence>
<dbReference type="PANTHER" id="PTHR36473:SF1">
    <property type="entry name" value="GENE 11100-RELATED"/>
    <property type="match status" value="1"/>
</dbReference>
<dbReference type="PANTHER" id="PTHR36473">
    <property type="entry name" value="CHROMOSOME 3 OPEN READING FRAME 49"/>
    <property type="match status" value="1"/>
</dbReference>
<sequence length="187" mass="21419">MDCPRLYLPIKVVCGRVGQSRRFQQPTKKTGSFRRRGIVRWHRAVSTDLVKQNVLVPKEESSSESDVGSHESQQSQKKKWMEKVRAAWGRILRLTRRRQPARARGEDATGLPPSRGGGGARRAVDDLIETVTDKSMKLLAQRHAELQQCEFLGDEILQSSKQFQRMSKRTTRKYKLKNVCFPCTCCC</sequence>
<gene>
    <name evidence="2" type="ORF">GW7_07769</name>
</gene>
<reference evidence="2 3" key="1">
    <citation type="journal article" date="2011" name="Nature">
        <title>Genome sequencing reveals insights into physiology and longevity of the naked mole rat.</title>
        <authorList>
            <person name="Kim E.B."/>
            <person name="Fang X."/>
            <person name="Fushan A.A."/>
            <person name="Huang Z."/>
            <person name="Lobanov A.V."/>
            <person name="Han L."/>
            <person name="Marino S.M."/>
            <person name="Sun X."/>
            <person name="Turanov A.A."/>
            <person name="Yang P."/>
            <person name="Yim S.H."/>
            <person name="Zhao X."/>
            <person name="Kasaikina M.V."/>
            <person name="Stoletzki N."/>
            <person name="Peng C."/>
            <person name="Polak P."/>
            <person name="Xiong Z."/>
            <person name="Kiezun A."/>
            <person name="Zhu Y."/>
            <person name="Chen Y."/>
            <person name="Kryukov G.V."/>
            <person name="Zhang Q."/>
            <person name="Peshkin L."/>
            <person name="Yang L."/>
            <person name="Bronson R.T."/>
            <person name="Buffenstein R."/>
            <person name="Wang B."/>
            <person name="Han C."/>
            <person name="Li Q."/>
            <person name="Chen L."/>
            <person name="Zhao W."/>
            <person name="Sunyaev S.R."/>
            <person name="Park T.J."/>
            <person name="Zhang G."/>
            <person name="Wang J."/>
            <person name="Gladyshev V.N."/>
        </authorList>
    </citation>
    <scope>NUCLEOTIDE SEQUENCE [LARGE SCALE GENOMIC DNA]</scope>
</reference>
<dbReference type="Proteomes" id="UP000006813">
    <property type="component" value="Unassembled WGS sequence"/>
</dbReference>
<protein>
    <submittedName>
        <fullName evidence="2">Uncharacterized protein</fullName>
    </submittedName>
</protein>
<feature type="region of interest" description="Disordered" evidence="1">
    <location>
        <begin position="57"/>
        <end position="80"/>
    </location>
</feature>
<dbReference type="eggNOG" id="ENOG502S0VW">
    <property type="taxonomic scope" value="Eukaryota"/>
</dbReference>
<dbReference type="InterPro" id="IPR055322">
    <property type="entry name" value="C3orf49-like"/>
</dbReference>
<name>G5C230_HETGA</name>
<feature type="region of interest" description="Disordered" evidence="1">
    <location>
        <begin position="97"/>
        <end position="121"/>
    </location>
</feature>
<dbReference type="EMBL" id="JH172951">
    <property type="protein sequence ID" value="EHB15591.1"/>
    <property type="molecule type" value="Genomic_DNA"/>
</dbReference>
<proteinExistence type="predicted"/>
<accession>G5C230</accession>
<organism evidence="2 3">
    <name type="scientific">Heterocephalus glaber</name>
    <name type="common">Naked mole rat</name>
    <dbReference type="NCBI Taxonomy" id="10181"/>
    <lineage>
        <taxon>Eukaryota</taxon>
        <taxon>Metazoa</taxon>
        <taxon>Chordata</taxon>
        <taxon>Craniata</taxon>
        <taxon>Vertebrata</taxon>
        <taxon>Euteleostomi</taxon>
        <taxon>Mammalia</taxon>
        <taxon>Eutheria</taxon>
        <taxon>Euarchontoglires</taxon>
        <taxon>Glires</taxon>
        <taxon>Rodentia</taxon>
        <taxon>Hystricomorpha</taxon>
        <taxon>Bathyergidae</taxon>
        <taxon>Heterocephalus</taxon>
    </lineage>
</organism>
<evidence type="ECO:0000256" key="1">
    <source>
        <dbReference type="SAM" id="MobiDB-lite"/>
    </source>
</evidence>
<dbReference type="InParanoid" id="G5C230"/>
<dbReference type="AlphaFoldDB" id="G5C230"/>